<accession>A0ABT9R9S2</accession>
<protein>
    <submittedName>
        <fullName evidence="1">Uncharacterized protein</fullName>
    </submittedName>
</protein>
<proteinExistence type="predicted"/>
<sequence length="29" mass="3275">MTWLYQSARSLESQLWIRCSAVVTPGGFS</sequence>
<gene>
    <name evidence="1" type="ORF">J2S55_005264</name>
</gene>
<dbReference type="Proteomes" id="UP001230426">
    <property type="component" value="Unassembled WGS sequence"/>
</dbReference>
<comment type="caution">
    <text evidence="1">The sequence shown here is derived from an EMBL/GenBank/DDBJ whole genome shotgun (WGS) entry which is preliminary data.</text>
</comment>
<keyword evidence="2" id="KW-1185">Reference proteome</keyword>
<evidence type="ECO:0000313" key="2">
    <source>
        <dbReference type="Proteomes" id="UP001230426"/>
    </source>
</evidence>
<reference evidence="1 2" key="1">
    <citation type="submission" date="2023-07" db="EMBL/GenBank/DDBJ databases">
        <title>Sequencing the genomes of 1000 actinobacteria strains.</title>
        <authorList>
            <person name="Klenk H.-P."/>
        </authorList>
    </citation>
    <scope>NUCLEOTIDE SEQUENCE [LARGE SCALE GENOMIC DNA]</scope>
    <source>
        <strain evidence="1 2">DSM 44109</strain>
    </source>
</reference>
<evidence type="ECO:0000313" key="1">
    <source>
        <dbReference type="EMBL" id="MDP9865998.1"/>
    </source>
</evidence>
<dbReference type="EMBL" id="JAUSRB010000002">
    <property type="protein sequence ID" value="MDP9865998.1"/>
    <property type="molecule type" value="Genomic_DNA"/>
</dbReference>
<organism evidence="1 2">
    <name type="scientific">Streptosporangium brasiliense</name>
    <dbReference type="NCBI Taxonomy" id="47480"/>
    <lineage>
        <taxon>Bacteria</taxon>
        <taxon>Bacillati</taxon>
        <taxon>Actinomycetota</taxon>
        <taxon>Actinomycetes</taxon>
        <taxon>Streptosporangiales</taxon>
        <taxon>Streptosporangiaceae</taxon>
        <taxon>Streptosporangium</taxon>
    </lineage>
</organism>
<name>A0ABT9R9S2_9ACTN</name>